<comment type="caution">
    <text evidence="1">The sequence shown here is derived from an EMBL/GenBank/DDBJ whole genome shotgun (WGS) entry which is preliminary data.</text>
</comment>
<organism evidence="1 2">
    <name type="scientific">Catharanthus roseus</name>
    <name type="common">Madagascar periwinkle</name>
    <name type="synonym">Vinca rosea</name>
    <dbReference type="NCBI Taxonomy" id="4058"/>
    <lineage>
        <taxon>Eukaryota</taxon>
        <taxon>Viridiplantae</taxon>
        <taxon>Streptophyta</taxon>
        <taxon>Embryophyta</taxon>
        <taxon>Tracheophyta</taxon>
        <taxon>Spermatophyta</taxon>
        <taxon>Magnoliopsida</taxon>
        <taxon>eudicotyledons</taxon>
        <taxon>Gunneridae</taxon>
        <taxon>Pentapetalae</taxon>
        <taxon>asterids</taxon>
        <taxon>lamiids</taxon>
        <taxon>Gentianales</taxon>
        <taxon>Apocynaceae</taxon>
        <taxon>Rauvolfioideae</taxon>
        <taxon>Vinceae</taxon>
        <taxon>Catharanthinae</taxon>
        <taxon>Catharanthus</taxon>
    </lineage>
</organism>
<dbReference type="Proteomes" id="UP001060085">
    <property type="component" value="Linkage Group LG08"/>
</dbReference>
<accession>A0ACB9ZKN5</accession>
<proteinExistence type="predicted"/>
<name>A0ACB9ZKN5_CATRO</name>
<reference evidence="2" key="1">
    <citation type="journal article" date="2023" name="Nat. Plants">
        <title>Single-cell RNA sequencing provides a high-resolution roadmap for understanding the multicellular compartmentation of specialized metabolism.</title>
        <authorList>
            <person name="Sun S."/>
            <person name="Shen X."/>
            <person name="Li Y."/>
            <person name="Li Y."/>
            <person name="Wang S."/>
            <person name="Li R."/>
            <person name="Zhang H."/>
            <person name="Shen G."/>
            <person name="Guo B."/>
            <person name="Wei J."/>
            <person name="Xu J."/>
            <person name="St-Pierre B."/>
            <person name="Chen S."/>
            <person name="Sun C."/>
        </authorList>
    </citation>
    <scope>NUCLEOTIDE SEQUENCE [LARGE SCALE GENOMIC DNA]</scope>
</reference>
<dbReference type="EMBL" id="CM044708">
    <property type="protein sequence ID" value="KAI5647618.1"/>
    <property type="molecule type" value="Genomic_DNA"/>
</dbReference>
<evidence type="ECO:0000313" key="1">
    <source>
        <dbReference type="EMBL" id="KAI5647618.1"/>
    </source>
</evidence>
<protein>
    <submittedName>
        <fullName evidence="1">Uncharacterized protein</fullName>
    </submittedName>
</protein>
<evidence type="ECO:0000313" key="2">
    <source>
        <dbReference type="Proteomes" id="UP001060085"/>
    </source>
</evidence>
<gene>
    <name evidence="1" type="ORF">M9H77_33623</name>
</gene>
<keyword evidence="2" id="KW-1185">Reference proteome</keyword>
<sequence length="525" mass="59671">MADKSSSSEHPIKTIVVLVQENRSFDHMLGWMKSINPEIDGVTGNESNPLSITATDLNSSSNRIYFGYQSGNVESDPGHSFEAVHEQIFGFPPKPESESSSSSSQNNLIPAMEGFVQQAESIEKGMSKIVMNGYKPDELPIYKELISEFAVCDRWFSSAPTLTQPNRLFIHSATSYGAIANDTKMLIKGYPQKTIFESLEENGRTFGIYYQYPPSTLFFRNLRKLRYLKNFHQFDLNFKKDCEEGKLPNYVVIEQRYFETKILLGNDDHPPHDLCEGQKFVKEIYEALRSSPQWNETLFIIIYDEHGGFYDHVPIPINGIPSPDDIVGPDPFKFKFDRLGVRVPAILVSPWIQRGTVLHGPSGPYPTSEFEHSSIPATVKKIFNLKEFLTKRDAWAGTFDSILTRDTPRTDCPVELPEPQRLREREAEEESKLSEFQEELVQLAAVLKGDHNKDDIFPHKIIENMKVVEAADYVATAFQRFMDECDNAFKCGADDSHIVCEANPPQKPPQKSFIQKIFSCLVCDH</sequence>